<organism evidence="1 2">
    <name type="scientific">Apophysomyces ossiformis</name>
    <dbReference type="NCBI Taxonomy" id="679940"/>
    <lineage>
        <taxon>Eukaryota</taxon>
        <taxon>Fungi</taxon>
        <taxon>Fungi incertae sedis</taxon>
        <taxon>Mucoromycota</taxon>
        <taxon>Mucoromycotina</taxon>
        <taxon>Mucoromycetes</taxon>
        <taxon>Mucorales</taxon>
        <taxon>Mucorineae</taxon>
        <taxon>Mucoraceae</taxon>
        <taxon>Apophysomyces</taxon>
    </lineage>
</organism>
<sequence length="220" mass="25344">MVFQNRPNITIESLLSGSTSLLQYVEKSVTVSTEARPDVRLFEFIVHSFNSKDEQELLNELRKTLYEVDWSDEPEYFKMVTVGDSTVQVYLLHTESVDVLRNISLASTLKPEPTVLDRNEISLEALFDKDSKDLIRFKGESVALYISGSPAIHLFQLNIYSITEQDYGDILGKLKEILYEKDWANEDYQIIQLGQSKVQVYRLYGERAGIDPLMLIRHKV</sequence>
<name>A0A8H7BN16_9FUNG</name>
<proteinExistence type="predicted"/>
<protein>
    <submittedName>
        <fullName evidence="1">Uncharacterized protein</fullName>
    </submittedName>
</protein>
<dbReference type="AlphaFoldDB" id="A0A8H7BN16"/>
<keyword evidence="2" id="KW-1185">Reference proteome</keyword>
<dbReference type="Proteomes" id="UP000605846">
    <property type="component" value="Unassembled WGS sequence"/>
</dbReference>
<reference evidence="1" key="1">
    <citation type="submission" date="2020-01" db="EMBL/GenBank/DDBJ databases">
        <title>Genome Sequencing of Three Apophysomyces-Like Fungal Strains Confirms a Novel Fungal Genus in the Mucoromycota with divergent Burkholderia-like Endosymbiotic Bacteria.</title>
        <authorList>
            <person name="Stajich J.E."/>
            <person name="Macias A.M."/>
            <person name="Carter-House D."/>
            <person name="Lovett B."/>
            <person name="Kasson L.R."/>
            <person name="Berry K."/>
            <person name="Grigoriev I."/>
            <person name="Chang Y."/>
            <person name="Spatafora J."/>
            <person name="Kasson M.T."/>
        </authorList>
    </citation>
    <scope>NUCLEOTIDE SEQUENCE</scope>
    <source>
        <strain evidence="1">NRRL A-21654</strain>
    </source>
</reference>
<dbReference type="EMBL" id="JABAYA010000076">
    <property type="protein sequence ID" value="KAF7726573.1"/>
    <property type="molecule type" value="Genomic_DNA"/>
</dbReference>
<gene>
    <name evidence="1" type="ORF">EC973_008618</name>
</gene>
<accession>A0A8H7BN16</accession>
<comment type="caution">
    <text evidence="1">The sequence shown here is derived from an EMBL/GenBank/DDBJ whole genome shotgun (WGS) entry which is preliminary data.</text>
</comment>
<evidence type="ECO:0000313" key="2">
    <source>
        <dbReference type="Proteomes" id="UP000605846"/>
    </source>
</evidence>
<evidence type="ECO:0000313" key="1">
    <source>
        <dbReference type="EMBL" id="KAF7726573.1"/>
    </source>
</evidence>
<dbReference type="OrthoDB" id="10345545at2759"/>